<gene>
    <name evidence="3" type="primary">T13D4.3</name>
    <name evidence="4" type="ordered locus">At4g08090</name>
</gene>
<sequence>MNFVTNNLRCPLKGSPRVFHSEVASSYRGHFIMRKSHAFYSFIFKMIPNSGSGSGGYGSDGSGCGGCGNGREIGGRGNGRGDGRSGDSGDGHGGDHGDDRGIGGGYRGRGRILAAVMGRGSGNRRGSHRKINIDALLSQEYHVVVVCFRDMIFKAKSSRNKPDWISADTWEAMLEYWSINGAKKRSKTASANRPSYRDGLGHIDTKQYNVVDSHPPRPLKTEEKYKELSLDMLFQHRGSSRFWDDAKLIKYVDQSDHDYIQRNYLSKTIRSGYWLLTHDPLDSIPTMDKPHGSVELKIKIWNLPIMPKLKHFLWRILSRGIPTMERLTTRGMRIDPGCPRCRRENESINYTLFIFPFATMACRLADSQIYGSTLISDNIEDNISKILLLLQNNTITDSQKLIPFWLL</sequence>
<evidence type="ECO:0000313" key="3">
    <source>
        <dbReference type="EMBL" id="AAD28048.1"/>
    </source>
</evidence>
<reference evidence="3" key="3">
    <citation type="submission" date="1999-04" db="EMBL/GenBank/DDBJ databases">
        <authorList>
            <person name="Parnell L.D."/>
        </authorList>
    </citation>
    <scope>NUCLEOTIDE SEQUENCE</scope>
</reference>
<reference evidence="4" key="4">
    <citation type="submission" date="2000-03" db="EMBL/GenBank/DDBJ databases">
        <authorList>
            <person name="EU Arabidopsis sequencing project"/>
        </authorList>
    </citation>
    <scope>NUCLEOTIDE SEQUENCE</scope>
</reference>
<proteinExistence type="predicted"/>
<dbReference type="PIR" id="F85079">
    <property type="entry name" value="F85079"/>
</dbReference>
<dbReference type="AlphaFoldDB" id="Q9SYH7"/>
<feature type="region of interest" description="Disordered" evidence="1">
    <location>
        <begin position="75"/>
        <end position="105"/>
    </location>
</feature>
<dbReference type="ExpressionAtlas" id="Q9SYH7">
    <property type="expression patterns" value="differential"/>
</dbReference>
<accession>Q9SYH7</accession>
<dbReference type="Pfam" id="PF13966">
    <property type="entry name" value="zf-RVT"/>
    <property type="match status" value="1"/>
</dbReference>
<dbReference type="EMBL" id="AC007125">
    <property type="protein sequence ID" value="AAD28048.1"/>
    <property type="molecule type" value="Genomic_DNA"/>
</dbReference>
<reference evidence="3" key="2">
    <citation type="submission" date="1999-03" db="EMBL/GenBank/DDBJ databases">
        <title>Arabidopsis thaliana BAC T13D4 from chromosome IV near 25.8 cM.</title>
        <authorList>
            <person name="de la Bastide M."/>
            <person name="Nascimento L."/>
            <person name="Rodriguez M."/>
            <person name="Huang E.N."/>
            <person name="Spiegel L.A."/>
            <person name="Swaby I."/>
            <person name="Shah R."/>
            <person name="Shekher M."/>
            <person name="Preston R.R."/>
            <person name="Habermann K."/>
            <person name="See L.H."/>
            <person name="O'Shaughnessy A."/>
            <person name="Matero A."/>
            <person name="Vil M.D."/>
            <person name="Schutz K."/>
            <person name="Dedhia N.N."/>
            <person name="Parnell L.D."/>
            <person name="McCombie W.R."/>
        </authorList>
    </citation>
    <scope>NUCLEOTIDE SEQUENCE</scope>
</reference>
<dbReference type="InterPro" id="IPR026960">
    <property type="entry name" value="RVT-Znf"/>
</dbReference>
<name>Q9SYH7_ARATH</name>
<protein>
    <submittedName>
        <fullName evidence="3">Putative transposon protein</fullName>
    </submittedName>
</protein>
<evidence type="ECO:0000313" key="4">
    <source>
        <dbReference type="EMBL" id="CAB81145.1"/>
    </source>
</evidence>
<evidence type="ECO:0000259" key="2">
    <source>
        <dbReference type="Pfam" id="PF13966"/>
    </source>
</evidence>
<organism evidence="3">
    <name type="scientific">Arabidopsis thaliana</name>
    <name type="common">Mouse-ear cress</name>
    <dbReference type="NCBI Taxonomy" id="3702"/>
    <lineage>
        <taxon>Eukaryota</taxon>
        <taxon>Viridiplantae</taxon>
        <taxon>Streptophyta</taxon>
        <taxon>Embryophyta</taxon>
        <taxon>Tracheophyta</taxon>
        <taxon>Spermatophyta</taxon>
        <taxon>Magnoliopsida</taxon>
        <taxon>eudicotyledons</taxon>
        <taxon>Gunneridae</taxon>
        <taxon>Pentapetalae</taxon>
        <taxon>rosids</taxon>
        <taxon>malvids</taxon>
        <taxon>Brassicales</taxon>
        <taxon>Brassicaceae</taxon>
        <taxon>Camelineae</taxon>
        <taxon>Arabidopsis</taxon>
    </lineage>
</organism>
<dbReference type="EMBL" id="AL161509">
    <property type="protein sequence ID" value="CAB81145.1"/>
    <property type="molecule type" value="Genomic_DNA"/>
</dbReference>
<evidence type="ECO:0000256" key="1">
    <source>
        <dbReference type="SAM" id="MobiDB-lite"/>
    </source>
</evidence>
<feature type="domain" description="Reverse transcriptase zinc-binding" evidence="2">
    <location>
        <begin position="294"/>
        <end position="358"/>
    </location>
</feature>
<feature type="compositionally biased region" description="Basic and acidic residues" evidence="1">
    <location>
        <begin position="79"/>
        <end position="101"/>
    </location>
</feature>
<reference key="1">
    <citation type="journal article" date="1999" name="Nature">
        <title>Sequence and analysis of chromosome 4 of the plant Arabidopsis thaliana.</title>
        <authorList>
            <consortium name="EU"/>
            <consortium name="CSHL and WU Arabidopsis Sequencing Project"/>
            <person name="Mayer K."/>
            <person name="Schuller C."/>
            <person name="Wambutt R."/>
            <person name="Murphy G."/>
            <person name="Volckaert G."/>
            <person name="Pohl T."/>
            <person name="Dusterhoft A."/>
            <person name="Stiekema W."/>
            <person name="Entian K.D."/>
            <person name="Terryn N."/>
            <person name="Harris B."/>
            <person name="Ansorge W."/>
            <person name="Brandt P."/>
            <person name="Grivell L."/>
            <person name="Rieger M."/>
            <person name="Weichselgartner M."/>
            <person name="de Simone V."/>
            <person name="Obermaier B."/>
            <person name="Mache R."/>
            <person name="Muller M."/>
            <person name="Kreis M."/>
            <person name="Delseny M."/>
            <person name="Puigdomenech P."/>
            <person name="Watson M."/>
            <person name="Schmidtheini T."/>
            <person name="Reichert B."/>
            <person name="Portatelle D."/>
            <person name="Perez-Alonso M."/>
            <person name="Boutry M."/>
            <person name="Bancroft I."/>
            <person name="Vos P."/>
            <person name="Hoheisel J."/>
            <person name="Zimmermann W."/>
            <person name="Wedler H."/>
            <person name="Ridley P."/>
            <person name="Langham S.A."/>
            <person name="McCullagh B."/>
            <person name="Bilham L."/>
            <person name="Robben J."/>
            <person name="Van der Schueren J."/>
            <person name="Grymonprez B."/>
            <person name="Chuang Y.J."/>
            <person name="Vandenbussche F."/>
            <person name="Braeken M."/>
            <person name="Weltjens I."/>
            <person name="Voet M."/>
            <person name="Bastiaens I."/>
            <person name="Aert R."/>
            <person name="Defoor E."/>
            <person name="Weitzenegger T."/>
            <person name="Bothe G."/>
            <person name="Ramsperger U."/>
            <person name="Hilbert H."/>
            <person name="Braun M."/>
            <person name="Holzer E."/>
            <person name="Brandt A."/>
            <person name="Peters S."/>
            <person name="van Staveren M."/>
            <person name="Dirske W."/>
            <person name="Mooijman P."/>
            <person name="Klein Lankhorst R."/>
            <person name="Rose M."/>
            <person name="Hauf J."/>
            <person name="Kotter P."/>
            <person name="Berneiser S."/>
            <person name="Hempel S."/>
            <person name="Feldpausch M."/>
            <person name="Lamberth S."/>
            <person name="Van den Daele H."/>
            <person name="De Keyser A."/>
            <person name="Buysshaert C."/>
            <person name="Gielen J."/>
            <person name="Villarroel R."/>
            <person name="De Clercq R."/>
            <person name="Van Montagu M."/>
            <person name="Rogers J."/>
            <person name="Cronin A."/>
            <person name="Quail M."/>
            <person name="Bray-Allen S."/>
            <person name="Clark L."/>
            <person name="Doggett J."/>
            <person name="Hall S."/>
            <person name="Kay M."/>
            <person name="Lennard N."/>
            <person name="McLay K."/>
            <person name="Mayes R."/>
            <person name="Pettett A."/>
            <person name="Rajandream M.A."/>
            <person name="Lyne M."/>
            <person name="Benes V."/>
            <person name="Rechmann S."/>
            <person name="Borkova D."/>
            <person name="Blocker H."/>
            <person name="Scharfe M."/>
            <person name="Grimm M."/>
            <person name="Lohnert T.H."/>
            <person name="Dose S."/>
            <person name="de Haan M."/>
            <person name="Maarse A."/>
            <person name="Schafer M."/>
            <person name="Muller-Auer S."/>
            <person name="Gabel C."/>
            <person name="Fuchs M."/>
            <person name="Fartmann B."/>
            <person name="Granderath K."/>
            <person name="Dauner D."/>
            <person name="Herzl A."/>
            <person name="Neumann S."/>
            <person name="Argiriou A."/>
            <person name="Vitale D."/>
            <person name="Liguori R."/>
            <person name="Piravandi E."/>
            <person name="Massenet O."/>
            <person name="Quigley F."/>
            <person name="Clabauld G."/>
            <person name="Mundlein A."/>
            <person name="Felber R."/>
            <person name="Schnabl S."/>
            <person name="Hiller R."/>
            <person name="Schmidt W."/>
            <person name="Lecharny A."/>
            <person name="Aubourg S."/>
            <person name="Chefdor F."/>
            <person name="Cooke R."/>
            <person name="Berger C."/>
            <person name="Montfort A."/>
            <person name="Casacuberta E."/>
            <person name="Gibbons T."/>
            <person name="Weber N."/>
            <person name="Vandenbol M."/>
            <person name="Bargues M."/>
            <person name="Terol J."/>
            <person name="Torres A."/>
            <person name="Perez-Perez A."/>
            <person name="Purnelle B."/>
            <person name="Bent E."/>
            <person name="Johnson S."/>
            <person name="Tacon D."/>
            <person name="Jesse T."/>
            <person name="Heijnen L."/>
            <person name="Schwarz S."/>
            <person name="Scholler P."/>
            <person name="Heber S."/>
            <person name="Francs P."/>
            <person name="Bielke C."/>
            <person name="Frishman D."/>
            <person name="Haase D."/>
            <person name="Lemcke K."/>
            <person name="Mewes H.W."/>
            <person name="Stocker S."/>
            <person name="Zaccaria P."/>
            <person name="Bevan M."/>
            <person name="Wilson R.K."/>
            <person name="de la Bastide M."/>
            <person name="Habermann K."/>
            <person name="Parnell L."/>
            <person name="Dedhia N."/>
            <person name="Gnoj L."/>
            <person name="Schutz K."/>
            <person name="Huang E."/>
            <person name="Spiegel L."/>
            <person name="Sehkon M."/>
            <person name="Murray J."/>
            <person name="Sheet P."/>
            <person name="Cordes M."/>
            <person name="Abu-Threideh J."/>
            <person name="Stoneking T."/>
            <person name="Kalicki J."/>
            <person name="Graves T."/>
            <person name="Harmon G."/>
            <person name="Edwards J."/>
            <person name="Latreille P."/>
            <person name="Courtney L."/>
            <person name="Cloud J."/>
            <person name="Abbott A."/>
            <person name="Scott K."/>
            <person name="Johnson D."/>
            <person name="Minx P."/>
            <person name="Bentley D."/>
            <person name="Fulton B."/>
            <person name="Miller N."/>
            <person name="Greco T."/>
            <person name="Kemp K."/>
            <person name="Kramer J."/>
            <person name="Fulton L."/>
            <person name="Mardis E."/>
            <person name="Dante M."/>
            <person name="Pepin K."/>
            <person name="Hillier L."/>
            <person name="Nelson J."/>
            <person name="Spieth J."/>
            <person name="Ryan E."/>
            <person name="Andrews S."/>
            <person name="Geisel C."/>
            <person name="Layman D."/>
            <person name="Du H."/>
            <person name="Ali J."/>
            <person name="Berghoff A."/>
            <person name="Jones K."/>
            <person name="Drone K."/>
            <person name="Cotton M."/>
            <person name="Joshu C."/>
            <person name="Antonoiu B."/>
            <person name="Zidanic M."/>
            <person name="Strong C."/>
            <person name="Sun H."/>
            <person name="Lamar B."/>
            <person name="Yordan C."/>
            <person name="Ma P."/>
            <person name="Zhong J."/>
            <person name="Preston R."/>
            <person name="Vil D."/>
            <person name="Shekher M."/>
            <person name="Matero A."/>
            <person name="Shah R."/>
            <person name="Swaby I.K."/>
            <person name="O'Shaughnessy A."/>
            <person name="Rodriguez M."/>
            <person name="Hoffmann J."/>
            <person name="Till S."/>
            <person name="Granat S."/>
            <person name="Shohdy N."/>
            <person name="Hasegawa A."/>
            <person name="Hameed A."/>
            <person name="Lodhi M."/>
            <person name="Johnson A."/>
            <person name="Chen E."/>
            <person name="Marra M."/>
            <person name="Martienssen R."/>
            <person name="McCombie W.R."/>
        </authorList>
    </citation>
    <scope>NUCLEOTIDE SEQUENCE [LARGE SCALE GENOMIC DNA]</scope>
    <source>
        <strain>cv. Columbia</strain>
    </source>
</reference>